<protein>
    <submittedName>
        <fullName evidence="1">Uncharacterized protein</fullName>
    </submittedName>
</protein>
<dbReference type="RefSeq" id="WP_253838176.1">
    <property type="nucleotide sequence ID" value="NZ_JAMTCS010000012.1"/>
</dbReference>
<organism evidence="1 2">
    <name type="scientific">Promicromonospora thailandica</name>
    <dbReference type="NCBI Taxonomy" id="765201"/>
    <lineage>
        <taxon>Bacteria</taxon>
        <taxon>Bacillati</taxon>
        <taxon>Actinomycetota</taxon>
        <taxon>Actinomycetes</taxon>
        <taxon>Micrococcales</taxon>
        <taxon>Promicromonosporaceae</taxon>
        <taxon>Promicromonospora</taxon>
    </lineage>
</organism>
<sequence>MSHHHPTTTEGEAVMDTNLTSTDYGTAWKCDAVNGPHICHLTTGHPGDHVCAGCHDLWNRGPWDDEVEPWDDNPWQGSTCLDDLNDHLRADEEANR</sequence>
<evidence type="ECO:0000313" key="2">
    <source>
        <dbReference type="Proteomes" id="UP001139493"/>
    </source>
</evidence>
<dbReference type="AlphaFoldDB" id="A0A9X2JXN0"/>
<keyword evidence="2" id="KW-1185">Reference proteome</keyword>
<accession>A0A9X2JXN0</accession>
<name>A0A9X2JXN0_9MICO</name>
<evidence type="ECO:0000313" key="1">
    <source>
        <dbReference type="EMBL" id="MCP2266403.1"/>
    </source>
</evidence>
<comment type="caution">
    <text evidence="1">The sequence shown here is derived from an EMBL/GenBank/DDBJ whole genome shotgun (WGS) entry which is preliminary data.</text>
</comment>
<reference evidence="1" key="1">
    <citation type="submission" date="2022-06" db="EMBL/GenBank/DDBJ databases">
        <title>Genomic Encyclopedia of Archaeal and Bacterial Type Strains, Phase II (KMG-II): from individual species to whole genera.</title>
        <authorList>
            <person name="Goeker M."/>
        </authorList>
    </citation>
    <scope>NUCLEOTIDE SEQUENCE</scope>
    <source>
        <strain evidence="1">DSM 26652</strain>
    </source>
</reference>
<dbReference type="EMBL" id="JAMTCS010000012">
    <property type="protein sequence ID" value="MCP2266403.1"/>
    <property type="molecule type" value="Genomic_DNA"/>
</dbReference>
<dbReference type="Proteomes" id="UP001139493">
    <property type="component" value="Unassembled WGS sequence"/>
</dbReference>
<gene>
    <name evidence="1" type="ORF">APR03_003769</name>
</gene>
<proteinExistence type="predicted"/>